<name>A0A167WIC4_9EURO</name>
<proteinExistence type="predicted"/>
<protein>
    <submittedName>
        <fullName evidence="1">Uncharacterized protein</fullName>
    </submittedName>
</protein>
<sequence length="99" mass="10793">MHNLTNTTPIPRAQLLKHDQILTLQIKFELESYLQLLRHRDAVLGRGCGRGSFAIWVLVVVGGRGGGVVGEEWWASSCGGTEGETFDVFALEGAGLEVR</sequence>
<dbReference type="AlphaFoldDB" id="A0A167WIC4"/>
<gene>
    <name evidence="1" type="ORF">AAP_04678</name>
</gene>
<dbReference type="EMBL" id="AZGZ01000023">
    <property type="protein sequence ID" value="KZZ88886.1"/>
    <property type="molecule type" value="Genomic_DNA"/>
</dbReference>
<reference evidence="1 2" key="1">
    <citation type="journal article" date="2016" name="Genome Biol. Evol.">
        <title>Divergent and convergent evolution of fungal pathogenicity.</title>
        <authorList>
            <person name="Shang Y."/>
            <person name="Xiao G."/>
            <person name="Zheng P."/>
            <person name="Cen K."/>
            <person name="Zhan S."/>
            <person name="Wang C."/>
        </authorList>
    </citation>
    <scope>NUCLEOTIDE SEQUENCE [LARGE SCALE GENOMIC DNA]</scope>
    <source>
        <strain evidence="1 2">ARSEF 7405</strain>
    </source>
</reference>
<keyword evidence="2" id="KW-1185">Reference proteome</keyword>
<dbReference type="VEuPathDB" id="FungiDB:AAP_04678"/>
<accession>A0A167WIC4</accession>
<evidence type="ECO:0000313" key="1">
    <source>
        <dbReference type="EMBL" id="KZZ88886.1"/>
    </source>
</evidence>
<comment type="caution">
    <text evidence="1">The sequence shown here is derived from an EMBL/GenBank/DDBJ whole genome shotgun (WGS) entry which is preliminary data.</text>
</comment>
<dbReference type="Proteomes" id="UP000242877">
    <property type="component" value="Unassembled WGS sequence"/>
</dbReference>
<organism evidence="1 2">
    <name type="scientific">Ascosphaera apis ARSEF 7405</name>
    <dbReference type="NCBI Taxonomy" id="392613"/>
    <lineage>
        <taxon>Eukaryota</taxon>
        <taxon>Fungi</taxon>
        <taxon>Dikarya</taxon>
        <taxon>Ascomycota</taxon>
        <taxon>Pezizomycotina</taxon>
        <taxon>Eurotiomycetes</taxon>
        <taxon>Eurotiomycetidae</taxon>
        <taxon>Onygenales</taxon>
        <taxon>Ascosphaeraceae</taxon>
        <taxon>Ascosphaera</taxon>
    </lineage>
</organism>
<evidence type="ECO:0000313" key="2">
    <source>
        <dbReference type="Proteomes" id="UP000242877"/>
    </source>
</evidence>